<feature type="transmembrane region" description="Helical" evidence="1">
    <location>
        <begin position="27"/>
        <end position="47"/>
    </location>
</feature>
<keyword evidence="3" id="KW-1185">Reference proteome</keyword>
<sequence length="50" mass="5323">MARIIAPALSAQTERPRAQTTAVRVNGAPLAALTLNIGLWTAILLAWRAL</sequence>
<evidence type="ECO:0000313" key="2">
    <source>
        <dbReference type="EMBL" id="MBI1682460.1"/>
    </source>
</evidence>
<gene>
    <name evidence="2" type="ORF">I4Q42_02125</name>
</gene>
<keyword evidence="1" id="KW-0812">Transmembrane</keyword>
<evidence type="ECO:0000256" key="1">
    <source>
        <dbReference type="SAM" id="Phobius"/>
    </source>
</evidence>
<organism evidence="2 3">
    <name type="scientific">Caulobacter hibisci</name>
    <dbReference type="NCBI Taxonomy" id="2035993"/>
    <lineage>
        <taxon>Bacteria</taxon>
        <taxon>Pseudomonadati</taxon>
        <taxon>Pseudomonadota</taxon>
        <taxon>Alphaproteobacteria</taxon>
        <taxon>Caulobacterales</taxon>
        <taxon>Caulobacteraceae</taxon>
        <taxon>Caulobacter</taxon>
    </lineage>
</organism>
<dbReference type="Proteomes" id="UP000639859">
    <property type="component" value="Unassembled WGS sequence"/>
</dbReference>
<protein>
    <submittedName>
        <fullName evidence="2">Uncharacterized protein</fullName>
    </submittedName>
</protein>
<accession>A0ABS0SS60</accession>
<evidence type="ECO:0000313" key="3">
    <source>
        <dbReference type="Proteomes" id="UP000639859"/>
    </source>
</evidence>
<reference evidence="2 3" key="1">
    <citation type="submission" date="2020-11" db="EMBL/GenBank/DDBJ databases">
        <title>genome sequence of strain KACC 18849.</title>
        <authorList>
            <person name="Gao J."/>
            <person name="Zhang X."/>
        </authorList>
    </citation>
    <scope>NUCLEOTIDE SEQUENCE [LARGE SCALE GENOMIC DNA]</scope>
    <source>
        <strain evidence="2 3">KACC 18849</strain>
    </source>
</reference>
<dbReference type="RefSeq" id="WP_198574410.1">
    <property type="nucleotide sequence ID" value="NZ_JADWOX010000001.1"/>
</dbReference>
<keyword evidence="1" id="KW-1133">Transmembrane helix</keyword>
<keyword evidence="1" id="KW-0472">Membrane</keyword>
<proteinExistence type="predicted"/>
<comment type="caution">
    <text evidence="2">The sequence shown here is derived from an EMBL/GenBank/DDBJ whole genome shotgun (WGS) entry which is preliminary data.</text>
</comment>
<name>A0ABS0SS60_9CAUL</name>
<dbReference type="EMBL" id="JADWOX010000001">
    <property type="protein sequence ID" value="MBI1682460.1"/>
    <property type="molecule type" value="Genomic_DNA"/>
</dbReference>